<dbReference type="EMBL" id="DWZD01000019">
    <property type="protein sequence ID" value="HJA78545.1"/>
    <property type="molecule type" value="Genomic_DNA"/>
</dbReference>
<feature type="domain" description="NFACT RNA-binding" evidence="2">
    <location>
        <begin position="409"/>
        <end position="497"/>
    </location>
</feature>
<feature type="coiled-coil region" evidence="1">
    <location>
        <begin position="358"/>
        <end position="385"/>
    </location>
</feature>
<dbReference type="GO" id="GO:1990112">
    <property type="term" value="C:RQC complex"/>
    <property type="evidence" value="ECO:0007669"/>
    <property type="project" value="TreeGrafter"/>
</dbReference>
<name>A0A9D2HKD6_9BACT</name>
<sequence>MDAHLFSRFCRAAMPRLEGAWLEKIQEPLPGLVSCSLTLPNRKTERKVQLCLRAHRKDPFLFLTTHRLAAGRPPSAPIMRLRKYTLGRRIAACVPHFAERRLWLLMGGQSQAAENAPDGKTIWMLLDLRDGLSLRFCTPDEQPREDALIWPAAAELSEACAHWQTWPVLTPALRRTLVHLDPLDQQALLEDLRLGDGDLFFYRTQTPPSGEPACRLSAWPLPAPLLGAHPENWREEVRDDVLAAVEAAGKCLALDVLTRQAAEAAALPLTRRGRKLQRLLDKLREEETRLDRMCAARADALALQENCWRWPADFRADSVAVPEGGHGPARDIPLDARYSLRDNMARLFHTARRGQRGREHLTERRRALEQELAALEAACDAARRGGLAPDAAAENTKVPLPPSLPKNVQLFVSEDGFVLLRGRDAKGNLAARKLAAPHDIWLHADGGPGSHVIIRRAHAGQDIPERTLDQAGALAANKSWLRDAARARILYAEVRHIRALRGAAPGTVRMDKIWRSREVAVDPALDLRLLPRQDEDAGEQ</sequence>
<dbReference type="InterPro" id="IPR008532">
    <property type="entry name" value="NFACT_RNA-bd"/>
</dbReference>
<dbReference type="Proteomes" id="UP000823821">
    <property type="component" value="Unassembled WGS sequence"/>
</dbReference>
<evidence type="ECO:0000313" key="3">
    <source>
        <dbReference type="EMBL" id="HJA78545.1"/>
    </source>
</evidence>
<dbReference type="GO" id="GO:0000049">
    <property type="term" value="F:tRNA binding"/>
    <property type="evidence" value="ECO:0007669"/>
    <property type="project" value="TreeGrafter"/>
</dbReference>
<reference evidence="3" key="2">
    <citation type="submission" date="2021-04" db="EMBL/GenBank/DDBJ databases">
        <authorList>
            <person name="Gilroy R."/>
        </authorList>
    </citation>
    <scope>NUCLEOTIDE SEQUENCE</scope>
    <source>
        <strain evidence="3">5032</strain>
    </source>
</reference>
<dbReference type="PANTHER" id="PTHR15239">
    <property type="entry name" value="NUCLEAR EXPORT MEDIATOR FACTOR NEMF"/>
    <property type="match status" value="1"/>
</dbReference>
<comment type="caution">
    <text evidence="3">The sequence shown here is derived from an EMBL/GenBank/DDBJ whole genome shotgun (WGS) entry which is preliminary data.</text>
</comment>
<reference evidence="3" key="1">
    <citation type="journal article" date="2021" name="PeerJ">
        <title>Extensive microbial diversity within the chicken gut microbiome revealed by metagenomics and culture.</title>
        <authorList>
            <person name="Gilroy R."/>
            <person name="Ravi A."/>
            <person name="Getino M."/>
            <person name="Pursley I."/>
            <person name="Horton D.L."/>
            <person name="Alikhan N.F."/>
            <person name="Baker D."/>
            <person name="Gharbi K."/>
            <person name="Hall N."/>
            <person name="Watson M."/>
            <person name="Adriaenssens E.M."/>
            <person name="Foster-Nyarko E."/>
            <person name="Jarju S."/>
            <person name="Secka A."/>
            <person name="Antonio M."/>
            <person name="Oren A."/>
            <person name="Chaudhuri R.R."/>
            <person name="La Ragione R."/>
            <person name="Hildebrand F."/>
            <person name="Pallen M.J."/>
        </authorList>
    </citation>
    <scope>NUCLEOTIDE SEQUENCE</scope>
    <source>
        <strain evidence="3">5032</strain>
    </source>
</reference>
<dbReference type="GO" id="GO:0072344">
    <property type="term" value="P:rescue of stalled ribosome"/>
    <property type="evidence" value="ECO:0007669"/>
    <property type="project" value="TreeGrafter"/>
</dbReference>
<keyword evidence="1" id="KW-0175">Coiled coil</keyword>
<proteinExistence type="predicted"/>
<evidence type="ECO:0000256" key="1">
    <source>
        <dbReference type="SAM" id="Coils"/>
    </source>
</evidence>
<protein>
    <submittedName>
        <fullName evidence="3">DUF814 domain-containing protein</fullName>
    </submittedName>
</protein>
<dbReference type="AlphaFoldDB" id="A0A9D2HKD6"/>
<dbReference type="Gene3D" id="2.30.310.10">
    <property type="entry name" value="ibrinogen binding protein from staphylococcus aureus domain"/>
    <property type="match status" value="1"/>
</dbReference>
<evidence type="ECO:0000259" key="2">
    <source>
        <dbReference type="Pfam" id="PF05670"/>
    </source>
</evidence>
<dbReference type="GO" id="GO:0043023">
    <property type="term" value="F:ribosomal large subunit binding"/>
    <property type="evidence" value="ECO:0007669"/>
    <property type="project" value="TreeGrafter"/>
</dbReference>
<accession>A0A9D2HKD6</accession>
<gene>
    <name evidence="3" type="ORF">H9784_03085</name>
</gene>
<evidence type="ECO:0000313" key="4">
    <source>
        <dbReference type="Proteomes" id="UP000823821"/>
    </source>
</evidence>
<dbReference type="PANTHER" id="PTHR15239:SF6">
    <property type="entry name" value="RIBOSOME QUALITY CONTROL COMPLEX SUBUNIT NEMF"/>
    <property type="match status" value="1"/>
</dbReference>
<dbReference type="InterPro" id="IPR051608">
    <property type="entry name" value="RQC_Subunit_NEMF"/>
</dbReference>
<organism evidence="3 4">
    <name type="scientific">Candidatus Desulfovibrio intestinavium</name>
    <dbReference type="NCBI Taxonomy" id="2838534"/>
    <lineage>
        <taxon>Bacteria</taxon>
        <taxon>Pseudomonadati</taxon>
        <taxon>Thermodesulfobacteriota</taxon>
        <taxon>Desulfovibrionia</taxon>
        <taxon>Desulfovibrionales</taxon>
        <taxon>Desulfovibrionaceae</taxon>
        <taxon>Desulfovibrio</taxon>
    </lineage>
</organism>
<dbReference type="Pfam" id="PF05670">
    <property type="entry name" value="NFACT-R_1"/>
    <property type="match status" value="1"/>
</dbReference>